<sequence>MDIIFTGHLEWEVHHISGLVDRKFSDNFKVGIYSWRLICFPRGNMKPFNHVSLFLEYPETANTPAELAPVAEFRFIVRNHKDPSKNVVKECRHTFTSEQVDWGFSQVLPLQDLTAASGFLREDGTLTVRVEVTVEPAGLKKLDLYTLKAMAKWRDSVKAGQPAANTAPAAMPNLLRYLSPPPPGAVSTTDMGGDGAAGSSSSNNSSAVSNSVGGMLAIRIADKTFYAHRALLEDSSEYFRLQSNFNGSDTGSTAAAEVSLPDADPDAFARLLVYMYQGVLDIPASLLRTTTELAGRLLMSDVCKELQRRLLAACTPQSIVGDLLWADRYQLHELLSGLKSYFVQNYKRIAAEARVDELILGNPVLTAELMRMLGQQMA</sequence>
<dbReference type="AlphaFoldDB" id="A0AAD3DLI8"/>
<evidence type="ECO:0000256" key="1">
    <source>
        <dbReference type="ARBA" id="ARBA00004906"/>
    </source>
</evidence>
<evidence type="ECO:0000256" key="2">
    <source>
        <dbReference type="ARBA" id="ARBA00022737"/>
    </source>
</evidence>
<keyword evidence="3" id="KW-0040">ANK repeat</keyword>
<dbReference type="SMART" id="SM00225">
    <property type="entry name" value="BTB"/>
    <property type="match status" value="1"/>
</dbReference>
<protein>
    <submittedName>
        <fullName evidence="7">Uncharacterized protein</fullName>
    </submittedName>
</protein>
<feature type="domain" description="MATH" evidence="6">
    <location>
        <begin position="6"/>
        <end position="132"/>
    </location>
</feature>
<dbReference type="CDD" id="cd00121">
    <property type="entry name" value="MATH"/>
    <property type="match status" value="1"/>
</dbReference>
<feature type="domain" description="BTB" evidence="5">
    <location>
        <begin position="212"/>
        <end position="284"/>
    </location>
</feature>
<dbReference type="SUPFAM" id="SSF49599">
    <property type="entry name" value="TRAF domain-like"/>
    <property type="match status" value="1"/>
</dbReference>
<evidence type="ECO:0000259" key="5">
    <source>
        <dbReference type="PROSITE" id="PS50097"/>
    </source>
</evidence>
<dbReference type="GO" id="GO:0005737">
    <property type="term" value="C:cytoplasm"/>
    <property type="evidence" value="ECO:0007669"/>
    <property type="project" value="TreeGrafter"/>
</dbReference>
<dbReference type="Proteomes" id="UP001054857">
    <property type="component" value="Unassembled WGS sequence"/>
</dbReference>
<accession>A0AAD3DLI8</accession>
<dbReference type="CDD" id="cd18186">
    <property type="entry name" value="BTB_POZ_ZBTB_KLHL-like"/>
    <property type="match status" value="1"/>
</dbReference>
<dbReference type="InterPro" id="IPR011333">
    <property type="entry name" value="SKP1/BTB/POZ_sf"/>
</dbReference>
<dbReference type="EMBL" id="BMAR01000006">
    <property type="protein sequence ID" value="GFR43828.1"/>
    <property type="molecule type" value="Genomic_DNA"/>
</dbReference>
<dbReference type="PANTHER" id="PTHR46231:SF1">
    <property type="entry name" value="ANKYRIN REPEAT AND BTB_POZ DOMAIN-CONTAINING PROTEIN 1"/>
    <property type="match status" value="1"/>
</dbReference>
<organism evidence="7 8">
    <name type="scientific">Astrephomene gubernaculifera</name>
    <dbReference type="NCBI Taxonomy" id="47775"/>
    <lineage>
        <taxon>Eukaryota</taxon>
        <taxon>Viridiplantae</taxon>
        <taxon>Chlorophyta</taxon>
        <taxon>core chlorophytes</taxon>
        <taxon>Chlorophyceae</taxon>
        <taxon>CS clade</taxon>
        <taxon>Chlamydomonadales</taxon>
        <taxon>Astrephomenaceae</taxon>
        <taxon>Astrephomene</taxon>
    </lineage>
</organism>
<dbReference type="InterPro" id="IPR008974">
    <property type="entry name" value="TRAF-like"/>
</dbReference>
<dbReference type="SMART" id="SM00061">
    <property type="entry name" value="MATH"/>
    <property type="match status" value="1"/>
</dbReference>
<keyword evidence="8" id="KW-1185">Reference proteome</keyword>
<evidence type="ECO:0000256" key="3">
    <source>
        <dbReference type="ARBA" id="ARBA00023043"/>
    </source>
</evidence>
<dbReference type="Gene3D" id="3.30.710.10">
    <property type="entry name" value="Potassium Channel Kv1.1, Chain A"/>
    <property type="match status" value="1"/>
</dbReference>
<dbReference type="PANTHER" id="PTHR46231">
    <property type="entry name" value="ANKYRIN REPEAT AND BTB/POZ DOMAIN-CONTAINING PROTEIN 1"/>
    <property type="match status" value="1"/>
</dbReference>
<dbReference type="PROSITE" id="PS50097">
    <property type="entry name" value="BTB"/>
    <property type="match status" value="1"/>
</dbReference>
<dbReference type="InterPro" id="IPR002083">
    <property type="entry name" value="MATH/TRAF_dom"/>
</dbReference>
<dbReference type="InterPro" id="IPR044515">
    <property type="entry name" value="ABTB1"/>
</dbReference>
<proteinExistence type="predicted"/>
<comment type="pathway">
    <text evidence="1">Protein modification; protein ubiquitination.</text>
</comment>
<name>A0AAD3DLI8_9CHLO</name>
<reference evidence="7 8" key="1">
    <citation type="journal article" date="2021" name="Sci. Rep.">
        <title>Genome sequencing of the multicellular alga Astrephomene provides insights into convergent evolution of germ-soma differentiation.</title>
        <authorList>
            <person name="Yamashita S."/>
            <person name="Yamamoto K."/>
            <person name="Matsuzaki R."/>
            <person name="Suzuki S."/>
            <person name="Yamaguchi H."/>
            <person name="Hirooka S."/>
            <person name="Minakuchi Y."/>
            <person name="Miyagishima S."/>
            <person name="Kawachi M."/>
            <person name="Toyoda A."/>
            <person name="Nozaki H."/>
        </authorList>
    </citation>
    <scope>NUCLEOTIDE SEQUENCE [LARGE SCALE GENOMIC DNA]</scope>
    <source>
        <strain evidence="7 8">NIES-4017</strain>
    </source>
</reference>
<dbReference type="Pfam" id="PF00651">
    <property type="entry name" value="BTB"/>
    <property type="match status" value="1"/>
</dbReference>
<dbReference type="Gene3D" id="2.60.210.10">
    <property type="entry name" value="Apoptosis, Tumor Necrosis Factor Receptor Associated Protein 2, Chain A"/>
    <property type="match status" value="1"/>
</dbReference>
<evidence type="ECO:0000313" key="7">
    <source>
        <dbReference type="EMBL" id="GFR43828.1"/>
    </source>
</evidence>
<evidence type="ECO:0000259" key="6">
    <source>
        <dbReference type="PROSITE" id="PS50144"/>
    </source>
</evidence>
<feature type="region of interest" description="Disordered" evidence="4">
    <location>
        <begin position="174"/>
        <end position="207"/>
    </location>
</feature>
<comment type="caution">
    <text evidence="7">The sequence shown here is derived from an EMBL/GenBank/DDBJ whole genome shotgun (WGS) entry which is preliminary data.</text>
</comment>
<keyword evidence="2" id="KW-0677">Repeat</keyword>
<gene>
    <name evidence="7" type="ORF">Agub_g4948</name>
</gene>
<dbReference type="PROSITE" id="PS50144">
    <property type="entry name" value="MATH"/>
    <property type="match status" value="1"/>
</dbReference>
<dbReference type="GO" id="GO:0000151">
    <property type="term" value="C:ubiquitin ligase complex"/>
    <property type="evidence" value="ECO:0007669"/>
    <property type="project" value="TreeGrafter"/>
</dbReference>
<evidence type="ECO:0000256" key="4">
    <source>
        <dbReference type="SAM" id="MobiDB-lite"/>
    </source>
</evidence>
<dbReference type="SUPFAM" id="SSF54695">
    <property type="entry name" value="POZ domain"/>
    <property type="match status" value="1"/>
</dbReference>
<feature type="compositionally biased region" description="Low complexity" evidence="4">
    <location>
        <begin position="187"/>
        <end position="207"/>
    </location>
</feature>
<evidence type="ECO:0000313" key="8">
    <source>
        <dbReference type="Proteomes" id="UP001054857"/>
    </source>
</evidence>
<dbReference type="InterPro" id="IPR000210">
    <property type="entry name" value="BTB/POZ_dom"/>
</dbReference>
<dbReference type="Pfam" id="PF22486">
    <property type="entry name" value="MATH_2"/>
    <property type="match status" value="1"/>
</dbReference>